<comment type="catalytic activity">
    <reaction evidence="19">
        <text>a quinol + 2 Fe(III)-[cytochrome c](out) = a quinone + 2 Fe(II)-[cytochrome c](out) + 2 H(+)(out)</text>
        <dbReference type="Rhea" id="RHEA:11484"/>
        <dbReference type="Rhea" id="RHEA-COMP:10350"/>
        <dbReference type="Rhea" id="RHEA-COMP:14399"/>
        <dbReference type="ChEBI" id="CHEBI:15378"/>
        <dbReference type="ChEBI" id="CHEBI:24646"/>
        <dbReference type="ChEBI" id="CHEBI:29033"/>
        <dbReference type="ChEBI" id="CHEBI:29034"/>
        <dbReference type="ChEBI" id="CHEBI:132124"/>
        <dbReference type="EC" id="7.1.1.8"/>
    </reaction>
</comment>
<dbReference type="OrthoDB" id="1637982at2759"/>
<dbReference type="Proteomes" id="UP000055045">
    <property type="component" value="Unassembled WGS sequence"/>
</dbReference>
<dbReference type="PROSITE" id="PS51296">
    <property type="entry name" value="RIESKE"/>
    <property type="match status" value="1"/>
</dbReference>
<dbReference type="InterPro" id="IPR005805">
    <property type="entry name" value="Rieske_Fe-S_prot_C"/>
</dbReference>
<keyword evidence="7" id="KW-0001">2Fe-2S</keyword>
<dbReference type="Pfam" id="PF02921">
    <property type="entry name" value="UCR_TM"/>
    <property type="match status" value="1"/>
</dbReference>
<dbReference type="Pfam" id="PF00355">
    <property type="entry name" value="Rieske"/>
    <property type="match status" value="1"/>
</dbReference>
<dbReference type="PANTHER" id="PTHR10134">
    <property type="entry name" value="CYTOCHROME B-C1 COMPLEX SUBUNIT RIESKE, MITOCHONDRIAL"/>
    <property type="match status" value="1"/>
</dbReference>
<gene>
    <name evidence="23" type="ORF">ACN42_g224</name>
</gene>
<keyword evidence="16" id="KW-0496">Mitochondrion</keyword>
<keyword evidence="10" id="KW-0809">Transit peptide</keyword>
<keyword evidence="11" id="KW-1278">Translocase</keyword>
<dbReference type="STRING" id="48697.A0A124GTK5"/>
<evidence type="ECO:0000256" key="9">
    <source>
        <dbReference type="ARBA" id="ARBA00022792"/>
    </source>
</evidence>
<feature type="domain" description="Rieske" evidence="22">
    <location>
        <begin position="213"/>
        <end position="281"/>
    </location>
</feature>
<evidence type="ECO:0000256" key="15">
    <source>
        <dbReference type="ARBA" id="ARBA00023014"/>
    </source>
</evidence>
<comment type="caution">
    <text evidence="23">The sequence shown here is derived from an EMBL/GenBank/DDBJ whole genome shotgun (WGS) entry which is preliminary data.</text>
</comment>
<dbReference type="FunFam" id="1.20.5.270:FF:000002">
    <property type="entry name" value="Cytochrome b-c1 complex subunit Rieske, mitochondrial"/>
    <property type="match status" value="1"/>
</dbReference>
<dbReference type="AlphaFoldDB" id="A0A124GTK5"/>
<dbReference type="SUPFAM" id="SSF81502">
    <property type="entry name" value="ISP transmembrane anchor"/>
    <property type="match status" value="1"/>
</dbReference>
<dbReference type="CDD" id="cd03470">
    <property type="entry name" value="Rieske_cytochrome_bc1"/>
    <property type="match status" value="1"/>
</dbReference>
<dbReference type="InterPro" id="IPR017941">
    <property type="entry name" value="Rieske_2Fe-2S"/>
</dbReference>
<evidence type="ECO:0000256" key="17">
    <source>
        <dbReference type="ARBA" id="ARBA00023136"/>
    </source>
</evidence>
<evidence type="ECO:0000256" key="5">
    <source>
        <dbReference type="ARBA" id="ARBA00022660"/>
    </source>
</evidence>
<dbReference type="FunFam" id="2.102.10.10:FF:000001">
    <property type="entry name" value="Cytochrome b-c1 complex subunit Rieske, mitochondrial"/>
    <property type="match status" value="1"/>
</dbReference>
<dbReference type="GO" id="GO:0046872">
    <property type="term" value="F:metal ion binding"/>
    <property type="evidence" value="ECO:0007669"/>
    <property type="project" value="UniProtKB-KW"/>
</dbReference>
<evidence type="ECO:0000256" key="7">
    <source>
        <dbReference type="ARBA" id="ARBA00022714"/>
    </source>
</evidence>
<dbReference type="InterPro" id="IPR014349">
    <property type="entry name" value="Rieske_Fe-S_prot"/>
</dbReference>
<evidence type="ECO:0000256" key="18">
    <source>
        <dbReference type="ARBA" id="ARBA00023157"/>
    </source>
</evidence>
<keyword evidence="5" id="KW-0679">Respiratory chain</keyword>
<evidence type="ECO:0000256" key="16">
    <source>
        <dbReference type="ARBA" id="ARBA00023128"/>
    </source>
</evidence>
<keyword evidence="24" id="KW-1185">Reference proteome</keyword>
<evidence type="ECO:0000256" key="8">
    <source>
        <dbReference type="ARBA" id="ARBA00022723"/>
    </source>
</evidence>
<dbReference type="InterPro" id="IPR037008">
    <property type="entry name" value="bc1_Rieske_TM_sf"/>
</dbReference>
<keyword evidence="18" id="KW-1015">Disulfide bond</keyword>
<dbReference type="GO" id="GO:0008121">
    <property type="term" value="F:quinol-cytochrome-c reductase activity"/>
    <property type="evidence" value="ECO:0007669"/>
    <property type="project" value="UniProtKB-EC"/>
</dbReference>
<keyword evidence="15" id="KW-0411">Iron-sulfur</keyword>
<dbReference type="PRINTS" id="PR00162">
    <property type="entry name" value="RIESKE"/>
</dbReference>
<evidence type="ECO:0000313" key="23">
    <source>
        <dbReference type="EMBL" id="KUM66830.1"/>
    </source>
</evidence>
<name>A0A124GTK5_PENFR</name>
<keyword evidence="9" id="KW-0999">Mitochondrion inner membrane</keyword>
<comment type="subcellular location">
    <subcellularLocation>
        <location evidence="1">Mitochondrion inner membrane</location>
        <topology evidence="1">Single-pass membrane protein</topology>
    </subcellularLocation>
</comment>
<evidence type="ECO:0000256" key="10">
    <source>
        <dbReference type="ARBA" id="ARBA00022946"/>
    </source>
</evidence>
<evidence type="ECO:0000313" key="24">
    <source>
        <dbReference type="Proteomes" id="UP000055045"/>
    </source>
</evidence>
<comment type="similarity">
    <text evidence="2">Belongs to the Rieske iron-sulfur protein family.</text>
</comment>
<keyword evidence="13" id="KW-1133">Transmembrane helix</keyword>
<dbReference type="SUPFAM" id="SSF50022">
    <property type="entry name" value="ISP domain"/>
    <property type="match status" value="1"/>
</dbReference>
<organism evidence="23 24">
    <name type="scientific">Penicillium freii</name>
    <dbReference type="NCBI Taxonomy" id="48697"/>
    <lineage>
        <taxon>Eukaryota</taxon>
        <taxon>Fungi</taxon>
        <taxon>Dikarya</taxon>
        <taxon>Ascomycota</taxon>
        <taxon>Pezizomycotina</taxon>
        <taxon>Eurotiomycetes</taxon>
        <taxon>Eurotiomycetidae</taxon>
        <taxon>Eurotiales</taxon>
        <taxon>Aspergillaceae</taxon>
        <taxon>Penicillium</taxon>
    </lineage>
</organism>
<dbReference type="InterPro" id="IPR006317">
    <property type="entry name" value="Ubiquinol_cyt_c_Rdtase_Fe-S-su"/>
</dbReference>
<keyword evidence="4" id="KW-0813">Transport</keyword>
<evidence type="ECO:0000256" key="6">
    <source>
        <dbReference type="ARBA" id="ARBA00022692"/>
    </source>
</evidence>
<keyword evidence="17" id="KW-0472">Membrane</keyword>
<evidence type="ECO:0000256" key="21">
    <source>
        <dbReference type="ARBA" id="ARBA00072517"/>
    </source>
</evidence>
<evidence type="ECO:0000256" key="11">
    <source>
        <dbReference type="ARBA" id="ARBA00022967"/>
    </source>
</evidence>
<evidence type="ECO:0000256" key="14">
    <source>
        <dbReference type="ARBA" id="ARBA00023004"/>
    </source>
</evidence>
<keyword evidence="12" id="KW-0249">Electron transport</keyword>
<evidence type="ECO:0000256" key="4">
    <source>
        <dbReference type="ARBA" id="ARBA00022448"/>
    </source>
</evidence>
<reference evidence="23 24" key="1">
    <citation type="submission" date="2015-10" db="EMBL/GenBank/DDBJ databases">
        <title>Genome sequencing of Penicillium freii.</title>
        <authorList>
            <person name="Nguyen H.D."/>
            <person name="Visagie C.M."/>
            <person name="Seifert K.A."/>
        </authorList>
    </citation>
    <scope>NUCLEOTIDE SEQUENCE [LARGE SCALE GENOMIC DNA]</scope>
    <source>
        <strain evidence="23 24">DAOM 242723</strain>
    </source>
</reference>
<dbReference type="Gene3D" id="2.102.10.10">
    <property type="entry name" value="Rieske [2Fe-2S] iron-sulphur domain"/>
    <property type="match status" value="1"/>
</dbReference>
<dbReference type="EC" id="7.1.1.8" evidence="3"/>
<dbReference type="GO" id="GO:0051537">
    <property type="term" value="F:2 iron, 2 sulfur cluster binding"/>
    <property type="evidence" value="ECO:0007669"/>
    <property type="project" value="UniProtKB-KW"/>
</dbReference>
<dbReference type="GO" id="GO:0005743">
    <property type="term" value="C:mitochondrial inner membrane"/>
    <property type="evidence" value="ECO:0007669"/>
    <property type="project" value="UniProtKB-SubCell"/>
</dbReference>
<dbReference type="InterPro" id="IPR036922">
    <property type="entry name" value="Rieske_2Fe-2S_sf"/>
</dbReference>
<keyword evidence="14" id="KW-0408">Iron</keyword>
<evidence type="ECO:0000256" key="12">
    <source>
        <dbReference type="ARBA" id="ARBA00022982"/>
    </source>
</evidence>
<dbReference type="Gene3D" id="1.20.5.270">
    <property type="entry name" value="Ubiquinol cytochrome reductase, transmembrane domain"/>
    <property type="match status" value="1"/>
</dbReference>
<dbReference type="EMBL" id="LLXE01000003">
    <property type="protein sequence ID" value="KUM66830.1"/>
    <property type="molecule type" value="Genomic_DNA"/>
</dbReference>
<evidence type="ECO:0000256" key="3">
    <source>
        <dbReference type="ARBA" id="ARBA00012951"/>
    </source>
</evidence>
<comment type="cofactor">
    <cofactor evidence="20">
        <name>[2Fe-2S] cluster</name>
        <dbReference type="ChEBI" id="CHEBI:190135"/>
    </cofactor>
</comment>
<evidence type="ECO:0000256" key="13">
    <source>
        <dbReference type="ARBA" id="ARBA00022989"/>
    </source>
</evidence>
<evidence type="ECO:0000259" key="22">
    <source>
        <dbReference type="PROSITE" id="PS51296"/>
    </source>
</evidence>
<keyword evidence="6" id="KW-0812">Transmembrane</keyword>
<dbReference type="InterPro" id="IPR004192">
    <property type="entry name" value="Rieske_TM"/>
</dbReference>
<proteinExistence type="inferred from homology"/>
<sequence length="283" mass="30631">MTGPVIPIASESSGSNFNFRLHPPSILTSLSPQLAAQFPPWSIALTMSLSSASSTLLRTVARQQLPTSRAAVTSCQQRRGVADAKSSFESPFASANERGSTLKIPNFSKYKSNNSPRSNQVFSYFMAGSLGLATAVGAKATVQDFLVNMSASADVLAQAKVEISLGAIPEGKNVIIKWRGKPVFIRHRTQGEIDEAREAKWEGLRDPQPDEDRVQRPEWLVMLGVCTHLGCVPIGEAGDYGGWFCPCHGSHYDISGRIRRGPAPLNLEVPAYSFPEDETLVIG</sequence>
<evidence type="ECO:0000256" key="2">
    <source>
        <dbReference type="ARBA" id="ARBA00010651"/>
    </source>
</evidence>
<dbReference type="NCBIfam" id="TIGR01416">
    <property type="entry name" value="Rieske_proteo"/>
    <property type="match status" value="1"/>
</dbReference>
<evidence type="ECO:0000256" key="1">
    <source>
        <dbReference type="ARBA" id="ARBA00004434"/>
    </source>
</evidence>
<evidence type="ECO:0000256" key="20">
    <source>
        <dbReference type="ARBA" id="ARBA00034078"/>
    </source>
</evidence>
<evidence type="ECO:0000256" key="19">
    <source>
        <dbReference type="ARBA" id="ARBA00029351"/>
    </source>
</evidence>
<keyword evidence="8" id="KW-0479">Metal-binding</keyword>
<protein>
    <recommendedName>
        <fullName evidence="21">Cytochrome b-c1 complex subunit Rieske, mitochondrial</fullName>
        <ecNumber evidence="3">7.1.1.8</ecNumber>
    </recommendedName>
</protein>
<accession>A0A124GTK5</accession>